<protein>
    <submittedName>
        <fullName evidence="1">Uncharacterized protein</fullName>
    </submittedName>
</protein>
<evidence type="ECO:0000313" key="2">
    <source>
        <dbReference type="Proteomes" id="UP000198642"/>
    </source>
</evidence>
<dbReference type="EMBL" id="FOJW01000019">
    <property type="protein sequence ID" value="SFB36560.1"/>
    <property type="molecule type" value="Genomic_DNA"/>
</dbReference>
<dbReference type="STRING" id="237679.SAMN04488072_11967"/>
<evidence type="ECO:0000313" key="1">
    <source>
        <dbReference type="EMBL" id="SFB36560.1"/>
    </source>
</evidence>
<accession>A0A1I1AJC5</accession>
<keyword evidence="2" id="KW-1185">Reference proteome</keyword>
<dbReference type="Proteomes" id="UP000198642">
    <property type="component" value="Unassembled WGS sequence"/>
</dbReference>
<name>A0A1I1AJC5_9BACI</name>
<organism evidence="1 2">
    <name type="scientific">Lentibacillus halodurans</name>
    <dbReference type="NCBI Taxonomy" id="237679"/>
    <lineage>
        <taxon>Bacteria</taxon>
        <taxon>Bacillati</taxon>
        <taxon>Bacillota</taxon>
        <taxon>Bacilli</taxon>
        <taxon>Bacillales</taxon>
        <taxon>Bacillaceae</taxon>
        <taxon>Lentibacillus</taxon>
    </lineage>
</organism>
<sequence length="39" mass="4559">MNSHTVIRGQDGLQLTRVNVKVNDEYFMCKNYKNESGLR</sequence>
<proteinExistence type="predicted"/>
<gene>
    <name evidence="1" type="ORF">SAMN04488072_11967</name>
</gene>
<reference evidence="1 2" key="1">
    <citation type="submission" date="2016-10" db="EMBL/GenBank/DDBJ databases">
        <authorList>
            <person name="de Groot N.N."/>
        </authorList>
    </citation>
    <scope>NUCLEOTIDE SEQUENCE [LARGE SCALE GENOMIC DNA]</scope>
    <source>
        <strain evidence="1 2">CGMCC 1.3702</strain>
    </source>
</reference>
<dbReference type="AlphaFoldDB" id="A0A1I1AJC5"/>